<reference evidence="2 3" key="1">
    <citation type="submission" date="2019-03" db="EMBL/GenBank/DDBJ databases">
        <title>Single cell metagenomics reveals metabolic interactions within the superorganism composed of flagellate Streblomastix strix and complex community of Bacteroidetes bacteria on its surface.</title>
        <authorList>
            <person name="Treitli S.C."/>
            <person name="Kolisko M."/>
            <person name="Husnik F."/>
            <person name="Keeling P."/>
            <person name="Hampl V."/>
        </authorList>
    </citation>
    <scope>NUCLEOTIDE SEQUENCE [LARGE SCALE GENOMIC DNA]</scope>
    <source>
        <strain evidence="2">ST1C</strain>
    </source>
</reference>
<evidence type="ECO:0000313" key="2">
    <source>
        <dbReference type="EMBL" id="KAA6309128.1"/>
    </source>
</evidence>
<feature type="region of interest" description="Disordered" evidence="1">
    <location>
        <begin position="1"/>
        <end position="26"/>
    </location>
</feature>
<organism evidence="2 3">
    <name type="scientific">Streblomastix strix</name>
    <dbReference type="NCBI Taxonomy" id="222440"/>
    <lineage>
        <taxon>Eukaryota</taxon>
        <taxon>Metamonada</taxon>
        <taxon>Preaxostyla</taxon>
        <taxon>Oxymonadida</taxon>
        <taxon>Streblomastigidae</taxon>
        <taxon>Streblomastix</taxon>
    </lineage>
</organism>
<evidence type="ECO:0000313" key="3">
    <source>
        <dbReference type="Proteomes" id="UP000324800"/>
    </source>
</evidence>
<protein>
    <submittedName>
        <fullName evidence="2">Uncharacterized protein</fullName>
    </submittedName>
</protein>
<accession>A0A5J4PJU3</accession>
<feature type="compositionally biased region" description="Polar residues" evidence="1">
    <location>
        <begin position="1"/>
        <end position="19"/>
    </location>
</feature>
<comment type="caution">
    <text evidence="2">The sequence shown here is derived from an EMBL/GenBank/DDBJ whole genome shotgun (WGS) entry which is preliminary data.</text>
</comment>
<dbReference type="EMBL" id="SNRW01050458">
    <property type="protein sequence ID" value="KAA6309128.1"/>
    <property type="molecule type" value="Genomic_DNA"/>
</dbReference>
<dbReference type="AlphaFoldDB" id="A0A5J4PJU3"/>
<sequence>MSTTAILSLTESNPVSPISPSLRKQEHQTHSVYAAKKRLFSQYSDLGSTCVDLGVEVELKVNVKEKEMEMSCDGSKVVRMKIEIWEIVKQKVEIIEVIIFITIFKISISASQIIHSYSSILSR</sequence>
<evidence type="ECO:0000256" key="1">
    <source>
        <dbReference type="SAM" id="MobiDB-lite"/>
    </source>
</evidence>
<proteinExistence type="predicted"/>
<gene>
    <name evidence="2" type="ORF">EZS28_056570</name>
</gene>
<dbReference type="Proteomes" id="UP000324800">
    <property type="component" value="Unassembled WGS sequence"/>
</dbReference>
<name>A0A5J4PJU3_9EUKA</name>